<evidence type="ECO:0000313" key="4">
    <source>
        <dbReference type="EMBL" id="MBO1307143.1"/>
    </source>
</evidence>
<dbReference type="InterPro" id="IPR036271">
    <property type="entry name" value="Tet_transcr_reg_TetR-rel_C_sf"/>
</dbReference>
<dbReference type="PANTHER" id="PTHR30055:SF226">
    <property type="entry name" value="HTH-TYPE TRANSCRIPTIONAL REGULATOR PKSA"/>
    <property type="match status" value="1"/>
</dbReference>
<evidence type="ECO:0000313" key="5">
    <source>
        <dbReference type="Proteomes" id="UP000664601"/>
    </source>
</evidence>
<dbReference type="Pfam" id="PF00440">
    <property type="entry name" value="TetR_N"/>
    <property type="match status" value="1"/>
</dbReference>
<dbReference type="SUPFAM" id="SSF48498">
    <property type="entry name" value="Tetracyclin repressor-like, C-terminal domain"/>
    <property type="match status" value="1"/>
</dbReference>
<protein>
    <submittedName>
        <fullName evidence="4">TetR/AcrR family transcriptional regulator</fullName>
    </submittedName>
</protein>
<sequence>MKEIVKDPKKEQAMIDASMKLFGAKDFLGTKMEEIAKEAGVSKGLLFHYFGSKINLYLATYDYTRNFFYRNAELEVWTTASDFIEMVARSTRHKLGLQIQYPTEFNFLFGCLREHKQLPDEVVKALDEKLQGEYQFTMELVEPVLDRMEIKEPYTKQDVLRVLYYVVQGETEAIQAIMSQHPEWTTMDQLEPLIEQMKNSLSMVQTGFLKKK</sequence>
<dbReference type="Proteomes" id="UP000664601">
    <property type="component" value="Unassembled WGS sequence"/>
</dbReference>
<dbReference type="SUPFAM" id="SSF46689">
    <property type="entry name" value="Homeodomain-like"/>
    <property type="match status" value="1"/>
</dbReference>
<accession>A0ABS3LDL6</accession>
<dbReference type="InterPro" id="IPR001647">
    <property type="entry name" value="HTH_TetR"/>
</dbReference>
<dbReference type="Gene3D" id="1.10.10.60">
    <property type="entry name" value="Homeodomain-like"/>
    <property type="match status" value="1"/>
</dbReference>
<dbReference type="RefSeq" id="WP_207674072.1">
    <property type="nucleotide sequence ID" value="NZ_JAFREM010000020.1"/>
</dbReference>
<keyword evidence="1 2" id="KW-0238">DNA-binding</keyword>
<dbReference type="EMBL" id="JAFREM010000020">
    <property type="protein sequence ID" value="MBO1307143.1"/>
    <property type="molecule type" value="Genomic_DNA"/>
</dbReference>
<feature type="DNA-binding region" description="H-T-H motif" evidence="2">
    <location>
        <begin position="31"/>
        <end position="50"/>
    </location>
</feature>
<feature type="domain" description="HTH tetR-type" evidence="3">
    <location>
        <begin position="8"/>
        <end position="68"/>
    </location>
</feature>
<dbReference type="PRINTS" id="PR00455">
    <property type="entry name" value="HTHTETR"/>
</dbReference>
<dbReference type="PROSITE" id="PS50977">
    <property type="entry name" value="HTH_TETR_2"/>
    <property type="match status" value="1"/>
</dbReference>
<evidence type="ECO:0000256" key="2">
    <source>
        <dbReference type="PROSITE-ProRule" id="PRU00335"/>
    </source>
</evidence>
<dbReference type="PANTHER" id="PTHR30055">
    <property type="entry name" value="HTH-TYPE TRANSCRIPTIONAL REGULATOR RUTR"/>
    <property type="match status" value="1"/>
</dbReference>
<gene>
    <name evidence="4" type="ORF">JZO70_13280</name>
</gene>
<reference evidence="4 5" key="1">
    <citation type="submission" date="2021-03" db="EMBL/GenBank/DDBJ databases">
        <title>Enterococcal diversity collection.</title>
        <authorList>
            <person name="Gilmore M.S."/>
            <person name="Schwartzman J."/>
            <person name="Van Tyne D."/>
            <person name="Martin M."/>
            <person name="Earl A.M."/>
            <person name="Manson A.L."/>
            <person name="Straub T."/>
            <person name="Salamzade R."/>
            <person name="Saavedra J."/>
            <person name="Lebreton F."/>
            <person name="Prichula J."/>
            <person name="Schaufler K."/>
            <person name="Gaca A."/>
            <person name="Sgardioli B."/>
            <person name="Wagenaar J."/>
            <person name="Strong T."/>
        </authorList>
    </citation>
    <scope>NUCLEOTIDE SEQUENCE [LARGE SCALE GENOMIC DNA]</scope>
    <source>
        <strain evidence="4 5">669A</strain>
    </source>
</reference>
<organism evidence="4 5">
    <name type="scientific">Candidatus Enterococcus moelleringii</name>
    <dbReference type="NCBI Taxonomy" id="2815325"/>
    <lineage>
        <taxon>Bacteria</taxon>
        <taxon>Bacillati</taxon>
        <taxon>Bacillota</taxon>
        <taxon>Bacilli</taxon>
        <taxon>Lactobacillales</taxon>
        <taxon>Enterococcaceae</taxon>
        <taxon>Enterococcus</taxon>
    </lineage>
</organism>
<evidence type="ECO:0000259" key="3">
    <source>
        <dbReference type="PROSITE" id="PS50977"/>
    </source>
</evidence>
<keyword evidence="5" id="KW-1185">Reference proteome</keyword>
<evidence type="ECO:0000256" key="1">
    <source>
        <dbReference type="ARBA" id="ARBA00023125"/>
    </source>
</evidence>
<proteinExistence type="predicted"/>
<name>A0ABS3LDL6_9ENTE</name>
<dbReference type="Gene3D" id="1.10.357.10">
    <property type="entry name" value="Tetracycline Repressor, domain 2"/>
    <property type="match status" value="1"/>
</dbReference>
<dbReference type="InterPro" id="IPR050109">
    <property type="entry name" value="HTH-type_TetR-like_transc_reg"/>
</dbReference>
<dbReference type="InterPro" id="IPR009057">
    <property type="entry name" value="Homeodomain-like_sf"/>
</dbReference>
<comment type="caution">
    <text evidence="4">The sequence shown here is derived from an EMBL/GenBank/DDBJ whole genome shotgun (WGS) entry which is preliminary data.</text>
</comment>